<dbReference type="PANTHER" id="PTHR12197:SF294">
    <property type="entry name" value="POTENTIAL PROTEIN LYSINE METHYLTRANSFERASE SET6"/>
    <property type="match status" value="1"/>
</dbReference>
<dbReference type="Gene3D" id="2.170.270.10">
    <property type="entry name" value="SET domain"/>
    <property type="match status" value="1"/>
</dbReference>
<evidence type="ECO:0000313" key="3">
    <source>
        <dbReference type="Proteomes" id="UP000749646"/>
    </source>
</evidence>
<dbReference type="SUPFAM" id="SSF82199">
    <property type="entry name" value="SET domain"/>
    <property type="match status" value="2"/>
</dbReference>
<evidence type="ECO:0000256" key="1">
    <source>
        <dbReference type="SAM" id="MobiDB-lite"/>
    </source>
</evidence>
<dbReference type="InterPro" id="IPR050869">
    <property type="entry name" value="H3K4_H4K5_MeTrfase"/>
</dbReference>
<keyword evidence="3" id="KW-1185">Reference proteome</keyword>
<dbReference type="AlphaFoldDB" id="A0A9P6MB32"/>
<dbReference type="Proteomes" id="UP000749646">
    <property type="component" value="Unassembled WGS sequence"/>
</dbReference>
<feature type="region of interest" description="Disordered" evidence="1">
    <location>
        <begin position="273"/>
        <end position="311"/>
    </location>
</feature>
<feature type="region of interest" description="Disordered" evidence="1">
    <location>
        <begin position="191"/>
        <end position="213"/>
    </location>
</feature>
<gene>
    <name evidence="2" type="ORF">BGZ65_006954</name>
</gene>
<dbReference type="OrthoDB" id="5945798at2759"/>
<feature type="compositionally biased region" description="Basic and acidic residues" evidence="1">
    <location>
        <begin position="282"/>
        <end position="291"/>
    </location>
</feature>
<protein>
    <recommendedName>
        <fullName evidence="4">SET domain-containing protein</fullName>
    </recommendedName>
</protein>
<comment type="caution">
    <text evidence="2">The sequence shown here is derived from an EMBL/GenBank/DDBJ whole genome shotgun (WGS) entry which is preliminary data.</text>
</comment>
<dbReference type="EMBL" id="JAAAHW010003220">
    <property type="protein sequence ID" value="KAF9986596.1"/>
    <property type="molecule type" value="Genomic_DNA"/>
</dbReference>
<name>A0A9P6MB32_9FUNG</name>
<dbReference type="GO" id="GO:0005634">
    <property type="term" value="C:nucleus"/>
    <property type="evidence" value="ECO:0007669"/>
    <property type="project" value="TreeGrafter"/>
</dbReference>
<feature type="compositionally biased region" description="Polar residues" evidence="1">
    <location>
        <begin position="191"/>
        <end position="201"/>
    </location>
</feature>
<dbReference type="InterPro" id="IPR046341">
    <property type="entry name" value="SET_dom_sf"/>
</dbReference>
<evidence type="ECO:0008006" key="4">
    <source>
        <dbReference type="Google" id="ProtNLM"/>
    </source>
</evidence>
<organism evidence="2 3">
    <name type="scientific">Modicella reniformis</name>
    <dbReference type="NCBI Taxonomy" id="1440133"/>
    <lineage>
        <taxon>Eukaryota</taxon>
        <taxon>Fungi</taxon>
        <taxon>Fungi incertae sedis</taxon>
        <taxon>Mucoromycota</taxon>
        <taxon>Mortierellomycotina</taxon>
        <taxon>Mortierellomycetes</taxon>
        <taxon>Mortierellales</taxon>
        <taxon>Mortierellaceae</taxon>
        <taxon>Modicella</taxon>
    </lineage>
</organism>
<evidence type="ECO:0000313" key="2">
    <source>
        <dbReference type="EMBL" id="KAF9986596.1"/>
    </source>
</evidence>
<feature type="compositionally biased region" description="Gly residues" evidence="1">
    <location>
        <begin position="294"/>
        <end position="304"/>
    </location>
</feature>
<dbReference type="PANTHER" id="PTHR12197">
    <property type="entry name" value="HISTONE-LYSINE N-METHYLTRANSFERASE SMYD"/>
    <property type="match status" value="1"/>
</dbReference>
<proteinExistence type="predicted"/>
<accession>A0A9P6MB32</accession>
<feature type="region of interest" description="Disordered" evidence="1">
    <location>
        <begin position="1"/>
        <end position="23"/>
    </location>
</feature>
<sequence>MVAPRRDLEETSNKGEVEHDRERIQQPIENDFYDVLRLQSHCEDWDEEENKDWNKQARIVLSLLQMAGLTEVAHERGGELKVLTAQDIKRLISALESNAFGMFDRTKRKPVCFGRGQHAPIYPVASFFNHSCECNSTAVQAEGFPEEITDNDILGTVEVEGVNTEISSAVSAPESRSGSVASWKAEDLSEGYSSTKASGTENEGPKMSPATNPYDTRFGEFRMMTFFSIMDIAKGRDITISYIDSEVPLQARRLALLSDYHFHCCCERCLREEKMTGSSKKTSKESEEKRSGQKKGGGGKPKTGGGKKVHR</sequence>
<reference evidence="2" key="1">
    <citation type="journal article" date="2020" name="Fungal Divers.">
        <title>Resolving the Mortierellaceae phylogeny through synthesis of multi-gene phylogenetics and phylogenomics.</title>
        <authorList>
            <person name="Vandepol N."/>
            <person name="Liber J."/>
            <person name="Desiro A."/>
            <person name="Na H."/>
            <person name="Kennedy M."/>
            <person name="Barry K."/>
            <person name="Grigoriev I.V."/>
            <person name="Miller A.N."/>
            <person name="O'Donnell K."/>
            <person name="Stajich J.E."/>
            <person name="Bonito G."/>
        </authorList>
    </citation>
    <scope>NUCLEOTIDE SEQUENCE</scope>
    <source>
        <strain evidence="2">MES-2147</strain>
    </source>
</reference>